<evidence type="ECO:0000313" key="2">
    <source>
        <dbReference type="EMBL" id="CAD8882874.1"/>
    </source>
</evidence>
<dbReference type="AlphaFoldDB" id="A0A7S1BCW5"/>
<dbReference type="InterPro" id="IPR029052">
    <property type="entry name" value="Metallo-depent_PP-like"/>
</dbReference>
<dbReference type="EMBL" id="HBFR01013816">
    <property type="protein sequence ID" value="CAD8882874.1"/>
    <property type="molecule type" value="Transcribed_RNA"/>
</dbReference>
<dbReference type="PANTHER" id="PTHR33987">
    <property type="entry name" value="CALCINEURIN-LIKE METALLO-PHOSPHOESTERASE SUPERFAMILY PROTEIN"/>
    <property type="match status" value="1"/>
</dbReference>
<gene>
    <name evidence="2" type="ORF">CHYS00102_LOCUS10069</name>
</gene>
<feature type="domain" description="PhoD-like phosphatase metallophosphatase" evidence="1">
    <location>
        <begin position="12"/>
        <end position="270"/>
    </location>
</feature>
<organism evidence="2">
    <name type="scientific">Corethron hystrix</name>
    <dbReference type="NCBI Taxonomy" id="216773"/>
    <lineage>
        <taxon>Eukaryota</taxon>
        <taxon>Sar</taxon>
        <taxon>Stramenopiles</taxon>
        <taxon>Ochrophyta</taxon>
        <taxon>Bacillariophyta</taxon>
        <taxon>Coscinodiscophyceae</taxon>
        <taxon>Corethrophycidae</taxon>
        <taxon>Corethrales</taxon>
        <taxon>Corethraceae</taxon>
        <taxon>Corethron</taxon>
    </lineage>
</organism>
<dbReference type="InterPro" id="IPR018946">
    <property type="entry name" value="PhoD-like_MPP"/>
</dbReference>
<sequence length="367" mass="41106">MSAPPPTVVAFGSCHRRELSDPRLWTSVASLAPDLFLWTGDAVYSHADRPSDRGSVEVLRSELSLVRRDESLGYTAFARGVRVDGTWDDHDYGRNDAGADMGQKRERRELYLDFLGAGADDPRRRREGLYKPLRREGLYKPLRVGRAKIVLLDTRSFREPYYVPSIGGVHWIPHASVLAAAVCYVSAGVLGLGRNHSAAVLGEEQWRWLTDELAKDDADATVVVSSVQVLSDNPFVEGWGHFPQERRRTLRTLNGTRGLVILSGDVHFAEIAGRGRALEVTSSGLTHSCTEAFYGFLAKVIIERYDTHRTREDMYFAGKIFGSIEFDWERMNMTVSVHDTEGKKVLGMVRKMGVSTVIDIDYLNMIP</sequence>
<reference evidence="2" key="1">
    <citation type="submission" date="2021-01" db="EMBL/GenBank/DDBJ databases">
        <authorList>
            <person name="Corre E."/>
            <person name="Pelletier E."/>
            <person name="Niang G."/>
            <person name="Scheremetjew M."/>
            <person name="Finn R."/>
            <person name="Kale V."/>
            <person name="Holt S."/>
            <person name="Cochrane G."/>
            <person name="Meng A."/>
            <person name="Brown T."/>
            <person name="Cohen L."/>
        </authorList>
    </citation>
    <scope>NUCLEOTIDE SEQUENCE</scope>
    <source>
        <strain evidence="2">308</strain>
    </source>
</reference>
<dbReference type="Gene3D" id="3.60.21.70">
    <property type="entry name" value="PhoD-like phosphatase"/>
    <property type="match status" value="1"/>
</dbReference>
<dbReference type="PANTHER" id="PTHR33987:SF1">
    <property type="entry name" value="CALCINEURIN-LIKE METALLO-PHOSPHOESTERASE SUPERFAMILY PROTEIN"/>
    <property type="match status" value="1"/>
</dbReference>
<proteinExistence type="predicted"/>
<dbReference type="SUPFAM" id="SSF56300">
    <property type="entry name" value="Metallo-dependent phosphatases"/>
    <property type="match status" value="1"/>
</dbReference>
<dbReference type="CDD" id="cd07389">
    <property type="entry name" value="MPP_PhoD"/>
    <property type="match status" value="1"/>
</dbReference>
<accession>A0A7S1BCW5</accession>
<dbReference type="InterPro" id="IPR038607">
    <property type="entry name" value="PhoD-like_sf"/>
</dbReference>
<evidence type="ECO:0000259" key="1">
    <source>
        <dbReference type="Pfam" id="PF09423"/>
    </source>
</evidence>
<name>A0A7S1BCW5_9STRA</name>
<dbReference type="Pfam" id="PF09423">
    <property type="entry name" value="PhoD"/>
    <property type="match status" value="1"/>
</dbReference>
<protein>
    <recommendedName>
        <fullName evidence="1">PhoD-like phosphatase metallophosphatase domain-containing protein</fullName>
    </recommendedName>
</protein>